<dbReference type="InterPro" id="IPR020904">
    <property type="entry name" value="Sc_DH/Rdtase_CS"/>
</dbReference>
<evidence type="ECO:0000313" key="4">
    <source>
        <dbReference type="EMBL" id="GGG19775.1"/>
    </source>
</evidence>
<dbReference type="PANTHER" id="PTHR48107">
    <property type="entry name" value="NADPH-DEPENDENT ALDEHYDE REDUCTASE-LIKE PROTEIN, CHLOROPLASTIC-RELATED"/>
    <property type="match status" value="1"/>
</dbReference>
<evidence type="ECO:0000256" key="1">
    <source>
        <dbReference type="ARBA" id="ARBA00006484"/>
    </source>
</evidence>
<keyword evidence="5" id="KW-1185">Reference proteome</keyword>
<evidence type="ECO:0000313" key="5">
    <source>
        <dbReference type="Proteomes" id="UP000654257"/>
    </source>
</evidence>
<dbReference type="PANTHER" id="PTHR48107:SF16">
    <property type="entry name" value="NADPH-DEPENDENT ALDEHYDE REDUCTASE 1, CHLOROPLASTIC"/>
    <property type="match status" value="1"/>
</dbReference>
<dbReference type="EMBL" id="BMCU01000004">
    <property type="protein sequence ID" value="GGG19775.1"/>
    <property type="molecule type" value="Genomic_DNA"/>
</dbReference>
<name>A0A917G3C2_9NOCA</name>
<dbReference type="AlphaFoldDB" id="A0A917G3C2"/>
<dbReference type="SUPFAM" id="SSF51735">
    <property type="entry name" value="NAD(P)-binding Rossmann-fold domains"/>
    <property type="match status" value="1"/>
</dbReference>
<dbReference type="InterPro" id="IPR036291">
    <property type="entry name" value="NAD(P)-bd_dom_sf"/>
</dbReference>
<dbReference type="RefSeq" id="WP_188546377.1">
    <property type="nucleotide sequence ID" value="NZ_BMCU01000004.1"/>
</dbReference>
<evidence type="ECO:0000256" key="2">
    <source>
        <dbReference type="ARBA" id="ARBA00023002"/>
    </source>
</evidence>
<dbReference type="Gene3D" id="3.40.50.720">
    <property type="entry name" value="NAD(P)-binding Rossmann-like Domain"/>
    <property type="match status" value="1"/>
</dbReference>
<dbReference type="PRINTS" id="PR00081">
    <property type="entry name" value="GDHRDH"/>
</dbReference>
<comment type="caution">
    <text evidence="4">The sequence shown here is derived from an EMBL/GenBank/DDBJ whole genome shotgun (WGS) entry which is preliminary data.</text>
</comment>
<protein>
    <submittedName>
        <fullName evidence="4">NAD(P)-dependent oxidoreductase</fullName>
    </submittedName>
</protein>
<comment type="similarity">
    <text evidence="1">Belongs to the short-chain dehydrogenases/reductases (SDR) family.</text>
</comment>
<reference evidence="4" key="2">
    <citation type="submission" date="2020-09" db="EMBL/GenBank/DDBJ databases">
        <authorList>
            <person name="Sun Q."/>
            <person name="Sedlacek I."/>
        </authorList>
    </citation>
    <scope>NUCLEOTIDE SEQUENCE</scope>
    <source>
        <strain evidence="4">CCM 7905</strain>
    </source>
</reference>
<dbReference type="PRINTS" id="PR00080">
    <property type="entry name" value="SDRFAMILY"/>
</dbReference>
<dbReference type="GO" id="GO:0016614">
    <property type="term" value="F:oxidoreductase activity, acting on CH-OH group of donors"/>
    <property type="evidence" value="ECO:0007669"/>
    <property type="project" value="UniProtKB-ARBA"/>
</dbReference>
<feature type="region of interest" description="Disordered" evidence="3">
    <location>
        <begin position="1"/>
        <end position="47"/>
    </location>
</feature>
<evidence type="ECO:0000256" key="3">
    <source>
        <dbReference type="SAM" id="MobiDB-lite"/>
    </source>
</evidence>
<gene>
    <name evidence="4" type="ORF">GCM10007304_37090</name>
</gene>
<dbReference type="PROSITE" id="PS00061">
    <property type="entry name" value="ADH_SHORT"/>
    <property type="match status" value="1"/>
</dbReference>
<organism evidence="4 5">
    <name type="scientific">Rhodococcoides trifolii</name>
    <dbReference type="NCBI Taxonomy" id="908250"/>
    <lineage>
        <taxon>Bacteria</taxon>
        <taxon>Bacillati</taxon>
        <taxon>Actinomycetota</taxon>
        <taxon>Actinomycetes</taxon>
        <taxon>Mycobacteriales</taxon>
        <taxon>Nocardiaceae</taxon>
        <taxon>Rhodococcoides</taxon>
    </lineage>
</organism>
<reference evidence="4" key="1">
    <citation type="journal article" date="2014" name="Int. J. Syst. Evol. Microbiol.">
        <title>Complete genome sequence of Corynebacterium casei LMG S-19264T (=DSM 44701T), isolated from a smear-ripened cheese.</title>
        <authorList>
            <consortium name="US DOE Joint Genome Institute (JGI-PGF)"/>
            <person name="Walter F."/>
            <person name="Albersmeier A."/>
            <person name="Kalinowski J."/>
            <person name="Ruckert C."/>
        </authorList>
    </citation>
    <scope>NUCLEOTIDE SEQUENCE</scope>
    <source>
        <strain evidence="4">CCM 7905</strain>
    </source>
</reference>
<dbReference type="InterPro" id="IPR002347">
    <property type="entry name" value="SDR_fam"/>
</dbReference>
<proteinExistence type="inferred from homology"/>
<dbReference type="Proteomes" id="UP000654257">
    <property type="component" value="Unassembled WGS sequence"/>
</dbReference>
<sequence>MTDQHTKADPTTVFPMPDRSAQDRIDHPGLTSDLVTAPDHGEDSYRGSGRLEGRLALITGGDSGIGRAVALAFAREGADVVISHLEAEQEDADATVQLIESAGRKGFSVPGDIRDEEQCRSLVDKAVEDLGGLDILVNNAAFQMAQMGGIAAITSEQFDRVLKTNLYAMFWLSKKAVEVLQPGSAIINTTSIQASNPSPELLDYAITKAGIVAFTKGLAADQAARGIRVNAVAPGPIWTPLIPATMPADKYESFGDEVPLARPGQPAELAPAYVFLASNESSYITGETIAVTGGTPFN</sequence>
<accession>A0A917G3C2</accession>
<dbReference type="Pfam" id="PF13561">
    <property type="entry name" value="adh_short_C2"/>
    <property type="match status" value="1"/>
</dbReference>
<dbReference type="FunFam" id="3.40.50.720:FF:000084">
    <property type="entry name" value="Short-chain dehydrogenase reductase"/>
    <property type="match status" value="1"/>
</dbReference>
<keyword evidence="2" id="KW-0560">Oxidoreductase</keyword>